<evidence type="ECO:0000259" key="6">
    <source>
        <dbReference type="Pfam" id="PF25423"/>
    </source>
</evidence>
<evidence type="ECO:0000256" key="3">
    <source>
        <dbReference type="ARBA" id="ARBA00022679"/>
    </source>
</evidence>
<evidence type="ECO:0000313" key="7">
    <source>
        <dbReference type="EMBL" id="TGZ80255.1"/>
    </source>
</evidence>
<dbReference type="Pfam" id="PF00145">
    <property type="entry name" value="DNA_methylase"/>
    <property type="match status" value="1"/>
</dbReference>
<dbReference type="OrthoDB" id="5376140at2759"/>
<organism evidence="7 8">
    <name type="scientific">Ascodesmis nigricans</name>
    <dbReference type="NCBI Taxonomy" id="341454"/>
    <lineage>
        <taxon>Eukaryota</taxon>
        <taxon>Fungi</taxon>
        <taxon>Dikarya</taxon>
        <taxon>Ascomycota</taxon>
        <taxon>Pezizomycotina</taxon>
        <taxon>Pezizomycetes</taxon>
        <taxon>Pezizales</taxon>
        <taxon>Ascodesmidaceae</taxon>
        <taxon>Ascodesmis</taxon>
    </lineage>
</organism>
<dbReference type="GO" id="GO:0032259">
    <property type="term" value="P:methylation"/>
    <property type="evidence" value="ECO:0007669"/>
    <property type="project" value="UniProtKB-KW"/>
</dbReference>
<dbReference type="PROSITE" id="PS51679">
    <property type="entry name" value="SAM_MT_C5"/>
    <property type="match status" value="1"/>
</dbReference>
<keyword evidence="4 5" id="KW-0949">S-adenosyl-L-methionine</keyword>
<gene>
    <name evidence="7" type="ORF">EX30DRAFT_307826</name>
</gene>
<reference evidence="7 8" key="1">
    <citation type="submission" date="2019-04" db="EMBL/GenBank/DDBJ databases">
        <title>Comparative genomics and transcriptomics to analyze fruiting body development in filamentous ascomycetes.</title>
        <authorList>
            <consortium name="DOE Joint Genome Institute"/>
            <person name="Lutkenhaus R."/>
            <person name="Traeger S."/>
            <person name="Breuer J."/>
            <person name="Kuo A."/>
            <person name="Lipzen A."/>
            <person name="Pangilinan J."/>
            <person name="Dilworth D."/>
            <person name="Sandor L."/>
            <person name="Poggeler S."/>
            <person name="Barry K."/>
            <person name="Grigoriev I.V."/>
            <person name="Nowrousian M."/>
        </authorList>
    </citation>
    <scope>NUCLEOTIDE SEQUENCE [LARGE SCALE GENOMIC DNA]</scope>
    <source>
        <strain evidence="7 8">CBS 389.68</strain>
    </source>
</reference>
<dbReference type="Gene3D" id="2.30.30.490">
    <property type="match status" value="1"/>
</dbReference>
<dbReference type="PRINTS" id="PR00105">
    <property type="entry name" value="C5METTRFRASE"/>
</dbReference>
<dbReference type="InterPro" id="IPR029063">
    <property type="entry name" value="SAM-dependent_MTases_sf"/>
</dbReference>
<dbReference type="Proteomes" id="UP000298138">
    <property type="component" value="Unassembled WGS sequence"/>
</dbReference>
<name>A0A4V3SIJ0_9PEZI</name>
<feature type="active site" evidence="5">
    <location>
        <position position="599"/>
    </location>
</feature>
<proteinExistence type="inferred from homology"/>
<keyword evidence="8" id="KW-1185">Reference proteome</keyword>
<comment type="similarity">
    <text evidence="5">Belongs to the class I-like SAM-binding methyltransferase superfamily. C5-methyltransferase family.</text>
</comment>
<dbReference type="EMBL" id="ML220126">
    <property type="protein sequence ID" value="TGZ80255.1"/>
    <property type="molecule type" value="Genomic_DNA"/>
</dbReference>
<evidence type="ECO:0000256" key="1">
    <source>
        <dbReference type="ARBA" id="ARBA00011975"/>
    </source>
</evidence>
<dbReference type="STRING" id="341454.A0A4V3SIJ0"/>
<dbReference type="InterPro" id="IPR057215">
    <property type="entry name" value="DUF7893"/>
</dbReference>
<dbReference type="InterPro" id="IPR050390">
    <property type="entry name" value="C5-Methyltransferase"/>
</dbReference>
<dbReference type="GO" id="GO:0003886">
    <property type="term" value="F:DNA (cytosine-5-)-methyltransferase activity"/>
    <property type="evidence" value="ECO:0007669"/>
    <property type="project" value="UniProtKB-EC"/>
</dbReference>
<feature type="domain" description="DUF7893" evidence="6">
    <location>
        <begin position="24"/>
        <end position="130"/>
    </location>
</feature>
<dbReference type="GO" id="GO:0044027">
    <property type="term" value="P:negative regulation of gene expression via chromosomal CpG island methylation"/>
    <property type="evidence" value="ECO:0007669"/>
    <property type="project" value="TreeGrafter"/>
</dbReference>
<dbReference type="AlphaFoldDB" id="A0A4V3SIJ0"/>
<dbReference type="EC" id="2.1.1.37" evidence="1"/>
<accession>A0A4V3SIJ0</accession>
<evidence type="ECO:0000256" key="2">
    <source>
        <dbReference type="ARBA" id="ARBA00022603"/>
    </source>
</evidence>
<dbReference type="InterPro" id="IPR001525">
    <property type="entry name" value="C5_MeTfrase"/>
</dbReference>
<protein>
    <recommendedName>
        <fullName evidence="1">DNA (cytosine-5-)-methyltransferase</fullName>
        <ecNumber evidence="1">2.1.1.37</ecNumber>
    </recommendedName>
</protein>
<dbReference type="Gene3D" id="3.90.120.10">
    <property type="entry name" value="DNA Methylase, subunit A, domain 2"/>
    <property type="match status" value="1"/>
</dbReference>
<keyword evidence="2 5" id="KW-0489">Methyltransferase</keyword>
<dbReference type="GO" id="GO:0003677">
    <property type="term" value="F:DNA binding"/>
    <property type="evidence" value="ECO:0007669"/>
    <property type="project" value="TreeGrafter"/>
</dbReference>
<keyword evidence="3 5" id="KW-0808">Transferase</keyword>
<dbReference type="InterPro" id="IPR043151">
    <property type="entry name" value="BAH_sf"/>
</dbReference>
<dbReference type="PROSITE" id="PS00094">
    <property type="entry name" value="C5_MTASE_1"/>
    <property type="match status" value="1"/>
</dbReference>
<evidence type="ECO:0000313" key="8">
    <source>
        <dbReference type="Proteomes" id="UP000298138"/>
    </source>
</evidence>
<dbReference type="Gene3D" id="3.40.50.150">
    <property type="entry name" value="Vaccinia Virus protein VP39"/>
    <property type="match status" value="1"/>
</dbReference>
<dbReference type="Pfam" id="PF25423">
    <property type="entry name" value="DUF7893"/>
    <property type="match status" value="1"/>
</dbReference>
<dbReference type="PANTHER" id="PTHR10629">
    <property type="entry name" value="CYTOSINE-SPECIFIC METHYLTRANSFERASE"/>
    <property type="match status" value="1"/>
</dbReference>
<sequence length="919" mass="104107">MSHLLPIWYELGEPSHEYERYHTPFIWMAAWARYFVAYLEQLLDGQVAAKDITVENFRDDFSIWAKNQYKSKSYFAAWLVQYQEGRHRGKNDLRSAVAAHPRWLWNQASTTFTGYERYKIQSATLWKQIMDLKAIKPAHSPDESIRQTIVTPYVYNTFKDLFTTKLEVVDFPQDVASESTGPARLTTSRMLSTKSITTLIQQFLDPGRSFSYQPRRRDVVAFAADEDSQWDRKSMGGKANKSTNIWFGYVNNYILLNSKSPEPKFKLFITWLYSPEHTVLEANGDYPHKHELFFSDHCNCAAPVPLYASDIIGVVDVEFFGGPDTKADCFIRQKYQVDEDDGETEEGGFVTLQPEELTQCRCKRDEPIPWCQVRKKYSVGDTILISTIHEYLEPAVIHAFEDNDMKITIRQLKRRCIDEPTARANEVVYTHSFVSIAPDGVVRPCHVRIFHQYGLDPDFELPSPYDRHGAGDCFFITQEDVNGVFRIIKDSDVPPCKLRPGYLPSGIPSEHRLKGLDLFCGGGNFGRGLEEGGAVDMKWAVDIESAPLHSYQANLEPGSDTALYLGSINNYLKDAIEGRYSNIVARPGQIDFISAGSPCQGFSLANKDRESDKSIQNCSLVSSLATAIDIYRPKYALLENVHQIAGMRRYNGRPGEYNVYATLVSAIVGMGYQCQHFILDSWSYGNGQSRTRLFLAVSAPGVGLLKRPPRSHSHHPDIRNAALYKAPGGKTFGKREMTALTPFKYRTCGEDWAYLPNIHDAHVGVCIPFPDHRTSRVEDKFCRALLAHIPRFPSRQGLVQAIMSESLHPIWIPDYKEEKKMNPNSRAWRRMDKDALCRTITTSVGPQCQYTGTWGHPSESRLITVHEARIAQGFPDHEVLMGKPAQQFKVVGNSVARGVSLAMGLSLRQAYFEGKSIVV</sequence>
<dbReference type="InParanoid" id="A0A4V3SIJ0"/>
<dbReference type="SUPFAM" id="SSF53335">
    <property type="entry name" value="S-adenosyl-L-methionine-dependent methyltransferases"/>
    <property type="match status" value="1"/>
</dbReference>
<evidence type="ECO:0000256" key="5">
    <source>
        <dbReference type="PROSITE-ProRule" id="PRU01016"/>
    </source>
</evidence>
<dbReference type="PANTHER" id="PTHR10629:SF54">
    <property type="entry name" value="DNA METHYLTRANSFERASE DIM-2"/>
    <property type="match status" value="1"/>
</dbReference>
<evidence type="ECO:0000256" key="4">
    <source>
        <dbReference type="ARBA" id="ARBA00022691"/>
    </source>
</evidence>
<dbReference type="GO" id="GO:0005634">
    <property type="term" value="C:nucleus"/>
    <property type="evidence" value="ECO:0007669"/>
    <property type="project" value="TreeGrafter"/>
</dbReference>
<dbReference type="InterPro" id="IPR018117">
    <property type="entry name" value="C5_DNA_meth_AS"/>
</dbReference>